<keyword evidence="7 9" id="KW-1133">Transmembrane helix</keyword>
<dbReference type="InterPro" id="IPR050256">
    <property type="entry name" value="Glycosyltransferase_2"/>
</dbReference>
<sequence length="314" mass="34618">MTLLSVVAPVYNESAGVEAFVARVEEVLSAWDGEVEIILIDDGSADESWARIAELADRDPKVRGLKLSRNFGKDPALYAGLEHARGDVAVVLDSDLQHPPELITEMLAQWQAGAEIVIARKRTRPDQSFVVRLGSNLWGRAFAQLSGIDVQNTTDFRLISRRVREKLLEQGVHRPFFRGDSSILGFHTVMVEFDPAPRATGRSSFRIGSLARLATRSITTFSTKPLHLVSAASLFLMIAALVLGIQTLVQWFNGNAQTGFTTVILLILFVGSLLLFGLGVIGEYIAAIFEAVRGRAAYIIETDTREMQRDPEDH</sequence>
<dbReference type="EMBL" id="CP035491">
    <property type="protein sequence ID" value="QAY74579.1"/>
    <property type="molecule type" value="Genomic_DNA"/>
</dbReference>
<evidence type="ECO:0000256" key="3">
    <source>
        <dbReference type="ARBA" id="ARBA00022676"/>
    </source>
</evidence>
<feature type="domain" description="Glycosyltransferase 2-like" evidence="10">
    <location>
        <begin position="5"/>
        <end position="137"/>
    </location>
</feature>
<dbReference type="InterPro" id="IPR029044">
    <property type="entry name" value="Nucleotide-diphossugar_trans"/>
</dbReference>
<dbReference type="Proteomes" id="UP000291259">
    <property type="component" value="Chromosome"/>
</dbReference>
<keyword evidence="3" id="KW-0328">Glycosyltransferase</keyword>
<keyword evidence="2" id="KW-1003">Cell membrane</keyword>
<dbReference type="Gene3D" id="3.90.550.10">
    <property type="entry name" value="Spore Coat Polysaccharide Biosynthesis Protein SpsA, Chain A"/>
    <property type="match status" value="1"/>
</dbReference>
<dbReference type="RefSeq" id="WP_129192123.1">
    <property type="nucleotide sequence ID" value="NZ_CP035491.1"/>
</dbReference>
<keyword evidence="6" id="KW-0448">Lipopolysaccharide biosynthesis</keyword>
<organism evidence="11 12">
    <name type="scientific">Agromyces protaetiae</name>
    <dbReference type="NCBI Taxonomy" id="2509455"/>
    <lineage>
        <taxon>Bacteria</taxon>
        <taxon>Bacillati</taxon>
        <taxon>Actinomycetota</taxon>
        <taxon>Actinomycetes</taxon>
        <taxon>Micrococcales</taxon>
        <taxon>Microbacteriaceae</taxon>
        <taxon>Agromyces</taxon>
    </lineage>
</organism>
<keyword evidence="5 9" id="KW-0812">Transmembrane</keyword>
<evidence type="ECO:0000313" key="12">
    <source>
        <dbReference type="Proteomes" id="UP000291259"/>
    </source>
</evidence>
<accession>A0A4P6FJ18</accession>
<keyword evidence="8 9" id="KW-0472">Membrane</keyword>
<evidence type="ECO:0000313" key="11">
    <source>
        <dbReference type="EMBL" id="QAY74579.1"/>
    </source>
</evidence>
<dbReference type="SUPFAM" id="SSF53448">
    <property type="entry name" value="Nucleotide-diphospho-sugar transferases"/>
    <property type="match status" value="1"/>
</dbReference>
<keyword evidence="12" id="KW-1185">Reference proteome</keyword>
<gene>
    <name evidence="11" type="ORF">ET445_15800</name>
</gene>
<dbReference type="GO" id="GO:0005886">
    <property type="term" value="C:plasma membrane"/>
    <property type="evidence" value="ECO:0007669"/>
    <property type="project" value="TreeGrafter"/>
</dbReference>
<dbReference type="GO" id="GO:0009103">
    <property type="term" value="P:lipopolysaccharide biosynthetic process"/>
    <property type="evidence" value="ECO:0007669"/>
    <property type="project" value="UniProtKB-KW"/>
</dbReference>
<dbReference type="AlphaFoldDB" id="A0A4P6FJ18"/>
<evidence type="ECO:0000256" key="4">
    <source>
        <dbReference type="ARBA" id="ARBA00022679"/>
    </source>
</evidence>
<evidence type="ECO:0000256" key="2">
    <source>
        <dbReference type="ARBA" id="ARBA00022475"/>
    </source>
</evidence>
<name>A0A4P6FJ18_9MICO</name>
<keyword evidence="4 11" id="KW-0808">Transferase</keyword>
<evidence type="ECO:0000256" key="8">
    <source>
        <dbReference type="ARBA" id="ARBA00023136"/>
    </source>
</evidence>
<dbReference type="KEGG" id="agf:ET445_15800"/>
<reference evidence="11 12" key="1">
    <citation type="submission" date="2019-01" db="EMBL/GenBank/DDBJ databases">
        <title>Genome sequencing of strain FW100M-8.</title>
        <authorList>
            <person name="Heo J."/>
            <person name="Kim S.-J."/>
            <person name="Kim J.-S."/>
            <person name="Hong S.-B."/>
            <person name="Kwon S.-W."/>
        </authorList>
    </citation>
    <scope>NUCLEOTIDE SEQUENCE [LARGE SCALE GENOMIC DNA]</scope>
    <source>
        <strain evidence="11 12">FW100M-8</strain>
    </source>
</reference>
<dbReference type="Pfam" id="PF00535">
    <property type="entry name" value="Glycos_transf_2"/>
    <property type="match status" value="1"/>
</dbReference>
<evidence type="ECO:0000256" key="5">
    <source>
        <dbReference type="ARBA" id="ARBA00022692"/>
    </source>
</evidence>
<protein>
    <submittedName>
        <fullName evidence="11">Glycosyltransferase</fullName>
    </submittedName>
</protein>
<dbReference type="PANTHER" id="PTHR48090">
    <property type="entry name" value="UNDECAPRENYL-PHOSPHATE 4-DEOXY-4-FORMAMIDO-L-ARABINOSE TRANSFERASE-RELATED"/>
    <property type="match status" value="1"/>
</dbReference>
<dbReference type="InterPro" id="IPR001173">
    <property type="entry name" value="Glyco_trans_2-like"/>
</dbReference>
<evidence type="ECO:0000256" key="1">
    <source>
        <dbReference type="ARBA" id="ARBA00006739"/>
    </source>
</evidence>
<evidence type="ECO:0000256" key="7">
    <source>
        <dbReference type="ARBA" id="ARBA00022989"/>
    </source>
</evidence>
<evidence type="ECO:0000259" key="10">
    <source>
        <dbReference type="Pfam" id="PF00535"/>
    </source>
</evidence>
<proteinExistence type="inferred from homology"/>
<dbReference type="CDD" id="cd04187">
    <property type="entry name" value="DPM1_like_bac"/>
    <property type="match status" value="1"/>
</dbReference>
<dbReference type="PANTHER" id="PTHR48090:SF3">
    <property type="entry name" value="UNDECAPRENYL-PHOSPHATE 4-DEOXY-4-FORMAMIDO-L-ARABINOSE TRANSFERASE"/>
    <property type="match status" value="1"/>
</dbReference>
<comment type="similarity">
    <text evidence="1">Belongs to the glycosyltransferase 2 family.</text>
</comment>
<evidence type="ECO:0000256" key="9">
    <source>
        <dbReference type="SAM" id="Phobius"/>
    </source>
</evidence>
<dbReference type="OrthoDB" id="9811884at2"/>
<evidence type="ECO:0000256" key="6">
    <source>
        <dbReference type="ARBA" id="ARBA00022985"/>
    </source>
</evidence>
<dbReference type="GO" id="GO:0016757">
    <property type="term" value="F:glycosyltransferase activity"/>
    <property type="evidence" value="ECO:0007669"/>
    <property type="project" value="UniProtKB-KW"/>
</dbReference>
<feature type="transmembrane region" description="Helical" evidence="9">
    <location>
        <begin position="226"/>
        <end position="252"/>
    </location>
</feature>
<feature type="transmembrane region" description="Helical" evidence="9">
    <location>
        <begin position="264"/>
        <end position="286"/>
    </location>
</feature>